<dbReference type="SMART" id="SM00911">
    <property type="entry name" value="HWE_HK"/>
    <property type="match status" value="1"/>
</dbReference>
<evidence type="ECO:0000256" key="5">
    <source>
        <dbReference type="ARBA" id="ARBA00022741"/>
    </source>
</evidence>
<reference evidence="9" key="2">
    <citation type="submission" date="2020-09" db="EMBL/GenBank/DDBJ databases">
        <authorList>
            <person name="Sun Q."/>
            <person name="Kim S."/>
        </authorList>
    </citation>
    <scope>NUCLEOTIDE SEQUENCE</scope>
    <source>
        <strain evidence="9">KCTC 42249</strain>
    </source>
</reference>
<comment type="catalytic activity">
    <reaction evidence="1">
        <text>ATP + protein L-histidine = ADP + protein N-phospho-L-histidine.</text>
        <dbReference type="EC" id="2.7.13.3"/>
    </reaction>
</comment>
<feature type="domain" description="Signal transduction histidine kinase HWE region" evidence="8">
    <location>
        <begin position="164"/>
        <end position="247"/>
    </location>
</feature>
<evidence type="ECO:0000256" key="1">
    <source>
        <dbReference type="ARBA" id="ARBA00000085"/>
    </source>
</evidence>
<evidence type="ECO:0000313" key="10">
    <source>
        <dbReference type="Proteomes" id="UP000630142"/>
    </source>
</evidence>
<keyword evidence="4" id="KW-0808">Transferase</keyword>
<comment type="caution">
    <text evidence="9">The sequence shown here is derived from an EMBL/GenBank/DDBJ whole genome shotgun (WGS) entry which is preliminary data.</text>
</comment>
<dbReference type="GO" id="GO:0005524">
    <property type="term" value="F:ATP binding"/>
    <property type="evidence" value="ECO:0007669"/>
    <property type="project" value="UniProtKB-KW"/>
</dbReference>
<dbReference type="Proteomes" id="UP000630142">
    <property type="component" value="Unassembled WGS sequence"/>
</dbReference>
<evidence type="ECO:0000259" key="8">
    <source>
        <dbReference type="SMART" id="SM00911"/>
    </source>
</evidence>
<dbReference type="PANTHER" id="PTHR41523:SF7">
    <property type="entry name" value="HISTIDINE KINASE"/>
    <property type="match status" value="1"/>
</dbReference>
<dbReference type="PANTHER" id="PTHR41523">
    <property type="entry name" value="TWO-COMPONENT SYSTEM SENSOR PROTEIN"/>
    <property type="match status" value="1"/>
</dbReference>
<evidence type="ECO:0000256" key="4">
    <source>
        <dbReference type="ARBA" id="ARBA00022679"/>
    </source>
</evidence>
<dbReference type="InterPro" id="IPR036890">
    <property type="entry name" value="HATPase_C_sf"/>
</dbReference>
<keyword evidence="7" id="KW-0067">ATP-binding</keyword>
<dbReference type="InterPro" id="IPR011102">
    <property type="entry name" value="Sig_transdc_His_kinase_HWE"/>
</dbReference>
<reference evidence="9" key="1">
    <citation type="journal article" date="2014" name="Int. J. Syst. Evol. Microbiol.">
        <title>Complete genome sequence of Corynebacterium casei LMG S-19264T (=DSM 44701T), isolated from a smear-ripened cheese.</title>
        <authorList>
            <consortium name="US DOE Joint Genome Institute (JGI-PGF)"/>
            <person name="Walter F."/>
            <person name="Albersmeier A."/>
            <person name="Kalinowski J."/>
            <person name="Ruckert C."/>
        </authorList>
    </citation>
    <scope>NUCLEOTIDE SEQUENCE</scope>
    <source>
        <strain evidence="9">KCTC 42249</strain>
    </source>
</reference>
<keyword evidence="3" id="KW-0597">Phosphoprotein</keyword>
<gene>
    <name evidence="9" type="ORF">GCM10016234_13340</name>
</gene>
<dbReference type="AlphaFoldDB" id="A0A8J3GJ64"/>
<keyword evidence="6 9" id="KW-0418">Kinase</keyword>
<organism evidence="9 10">
    <name type="scientific">Tianweitania populi</name>
    <dbReference type="NCBI Taxonomy" id="1607949"/>
    <lineage>
        <taxon>Bacteria</taxon>
        <taxon>Pseudomonadati</taxon>
        <taxon>Pseudomonadota</taxon>
        <taxon>Alphaproteobacteria</taxon>
        <taxon>Hyphomicrobiales</taxon>
        <taxon>Phyllobacteriaceae</taxon>
        <taxon>Tianweitania</taxon>
    </lineage>
</organism>
<evidence type="ECO:0000256" key="6">
    <source>
        <dbReference type="ARBA" id="ARBA00022777"/>
    </source>
</evidence>
<name>A0A8J3GJ64_9HYPH</name>
<dbReference type="Pfam" id="PF07536">
    <property type="entry name" value="HWE_HK"/>
    <property type="match status" value="1"/>
</dbReference>
<protein>
    <recommendedName>
        <fullName evidence="2">histidine kinase</fullName>
        <ecNumber evidence="2">2.7.13.3</ecNumber>
    </recommendedName>
</protein>
<dbReference type="EMBL" id="BMZQ01000001">
    <property type="protein sequence ID" value="GHD10861.1"/>
    <property type="molecule type" value="Genomic_DNA"/>
</dbReference>
<dbReference type="Gene3D" id="3.30.565.10">
    <property type="entry name" value="Histidine kinase-like ATPase, C-terminal domain"/>
    <property type="match status" value="1"/>
</dbReference>
<evidence type="ECO:0000256" key="2">
    <source>
        <dbReference type="ARBA" id="ARBA00012438"/>
    </source>
</evidence>
<keyword evidence="10" id="KW-1185">Reference proteome</keyword>
<accession>A0A8J3GJ64</accession>
<proteinExistence type="predicted"/>
<sequence>MAVTIAEDTLLVLAPPQMDLARSEQLLQQNGVKHYRCEDVAELAALAPMAGGAMVSEDSLVGVDTGALVRMLEGQPPWSDFPFLMMVERNDDADDDERLERFAKLGNVTFVEQPYLPFCFIGNVKTMLNSRQRQYRARRQFENMARVDRDLASGLERQRLLVRELHHRVKNTLATVQALMSSTARSSLTVEEFRQALLGRISAMAHVHEVLTEDKWQEAPLRALFASQLEPEAGPDFKGEARIDGPDIKIPSHLAVPLGMAVHELTINALKYGALSQAGGTVAVSWEVEAAPDRMMLRIEWREEGGPPTPVPRRRGFGSQFLERVLRQQAAADVELNYHPAGLQVIIHMPLPERTSFHLFTDA</sequence>
<evidence type="ECO:0000256" key="3">
    <source>
        <dbReference type="ARBA" id="ARBA00022553"/>
    </source>
</evidence>
<evidence type="ECO:0000313" key="9">
    <source>
        <dbReference type="EMBL" id="GHD10861.1"/>
    </source>
</evidence>
<dbReference type="RefSeq" id="WP_189502680.1">
    <property type="nucleotide sequence ID" value="NZ_BMZQ01000001.1"/>
</dbReference>
<dbReference type="EC" id="2.7.13.3" evidence="2"/>
<evidence type="ECO:0000256" key="7">
    <source>
        <dbReference type="ARBA" id="ARBA00022840"/>
    </source>
</evidence>
<dbReference type="GO" id="GO:0004673">
    <property type="term" value="F:protein histidine kinase activity"/>
    <property type="evidence" value="ECO:0007669"/>
    <property type="project" value="UniProtKB-EC"/>
</dbReference>
<keyword evidence="5" id="KW-0547">Nucleotide-binding</keyword>